<dbReference type="PROSITE" id="PS00108">
    <property type="entry name" value="PROTEIN_KINASE_ST"/>
    <property type="match status" value="1"/>
</dbReference>
<dbReference type="InterPro" id="IPR015943">
    <property type="entry name" value="WD40/YVTN_repeat-like_dom_sf"/>
</dbReference>
<evidence type="ECO:0000256" key="5">
    <source>
        <dbReference type="ARBA" id="ARBA00022777"/>
    </source>
</evidence>
<keyword evidence="3" id="KW-0808">Transferase</keyword>
<evidence type="ECO:0000313" key="11">
    <source>
        <dbReference type="EMBL" id="MFF0003932.1"/>
    </source>
</evidence>
<evidence type="ECO:0000256" key="3">
    <source>
        <dbReference type="ARBA" id="ARBA00022679"/>
    </source>
</evidence>
<keyword evidence="9" id="KW-1133">Transmembrane helix</keyword>
<keyword evidence="6 7" id="KW-0067">ATP-binding</keyword>
<dbReference type="EC" id="2.7.11.1" evidence="2"/>
<feature type="region of interest" description="Disordered" evidence="8">
    <location>
        <begin position="270"/>
        <end position="327"/>
    </location>
</feature>
<name>A0ABW6MU52_9ACTN</name>
<reference evidence="11 12" key="1">
    <citation type="submission" date="2024-10" db="EMBL/GenBank/DDBJ databases">
        <title>The Natural Products Discovery Center: Release of the First 8490 Sequenced Strains for Exploring Actinobacteria Biosynthetic Diversity.</title>
        <authorList>
            <person name="Kalkreuter E."/>
            <person name="Kautsar S.A."/>
            <person name="Yang D."/>
            <person name="Bader C.D."/>
            <person name="Teijaro C.N."/>
            <person name="Fluegel L."/>
            <person name="Davis C.M."/>
            <person name="Simpson J.R."/>
            <person name="Lauterbach L."/>
            <person name="Steele A.D."/>
            <person name="Gui C."/>
            <person name="Meng S."/>
            <person name="Li G."/>
            <person name="Viehrig K."/>
            <person name="Ye F."/>
            <person name="Su P."/>
            <person name="Kiefer A.F."/>
            <person name="Nichols A."/>
            <person name="Cepeda A.J."/>
            <person name="Yan W."/>
            <person name="Fan B."/>
            <person name="Jiang Y."/>
            <person name="Adhikari A."/>
            <person name="Zheng C.-J."/>
            <person name="Schuster L."/>
            <person name="Cowan T.M."/>
            <person name="Smanski M.J."/>
            <person name="Chevrette M.G."/>
            <person name="De Carvalho L.P.S."/>
            <person name="Shen B."/>
        </authorList>
    </citation>
    <scope>NUCLEOTIDE SEQUENCE [LARGE SCALE GENOMIC DNA]</scope>
    <source>
        <strain evidence="11 12">NPDC005497</strain>
    </source>
</reference>
<keyword evidence="9" id="KW-0472">Membrane</keyword>
<dbReference type="SUPFAM" id="SSF50998">
    <property type="entry name" value="Quinoprotein alcohol dehydrogenase-like"/>
    <property type="match status" value="1"/>
</dbReference>
<evidence type="ECO:0000256" key="2">
    <source>
        <dbReference type="ARBA" id="ARBA00012513"/>
    </source>
</evidence>
<dbReference type="PANTHER" id="PTHR43671">
    <property type="entry name" value="SERINE/THREONINE-PROTEIN KINASE NEK"/>
    <property type="match status" value="1"/>
</dbReference>
<dbReference type="PANTHER" id="PTHR43671:SF13">
    <property type="entry name" value="SERINE_THREONINE-PROTEIN KINASE NEK2"/>
    <property type="match status" value="1"/>
</dbReference>
<keyword evidence="4 7" id="KW-0547">Nucleotide-binding</keyword>
<evidence type="ECO:0000256" key="4">
    <source>
        <dbReference type="ARBA" id="ARBA00022741"/>
    </source>
</evidence>
<gene>
    <name evidence="11" type="ORF">ACFYQT_10880</name>
</gene>
<dbReference type="InterPro" id="IPR000719">
    <property type="entry name" value="Prot_kinase_dom"/>
</dbReference>
<feature type="region of interest" description="Disordered" evidence="8">
    <location>
        <begin position="355"/>
        <end position="423"/>
    </location>
</feature>
<dbReference type="Gene3D" id="1.10.510.10">
    <property type="entry name" value="Transferase(Phosphotransferase) domain 1"/>
    <property type="match status" value="1"/>
</dbReference>
<evidence type="ECO:0000256" key="7">
    <source>
        <dbReference type="PROSITE-ProRule" id="PRU10141"/>
    </source>
</evidence>
<dbReference type="InterPro" id="IPR018391">
    <property type="entry name" value="PQQ_b-propeller_rpt"/>
</dbReference>
<keyword evidence="5" id="KW-0418">Kinase</keyword>
<dbReference type="CDD" id="cd14014">
    <property type="entry name" value="STKc_PknB_like"/>
    <property type="match status" value="1"/>
</dbReference>
<comment type="caution">
    <text evidence="11">The sequence shown here is derived from an EMBL/GenBank/DDBJ whole genome shotgun (WGS) entry which is preliminary data.</text>
</comment>
<dbReference type="PROSITE" id="PS50011">
    <property type="entry name" value="PROTEIN_KINASE_DOM"/>
    <property type="match status" value="1"/>
</dbReference>
<feature type="compositionally biased region" description="Basic and acidic residues" evidence="8">
    <location>
        <begin position="362"/>
        <end position="372"/>
    </location>
</feature>
<dbReference type="Pfam" id="PF13360">
    <property type="entry name" value="PQQ_2"/>
    <property type="match status" value="1"/>
</dbReference>
<evidence type="ECO:0000256" key="6">
    <source>
        <dbReference type="ARBA" id="ARBA00022840"/>
    </source>
</evidence>
<evidence type="ECO:0000259" key="10">
    <source>
        <dbReference type="PROSITE" id="PS50011"/>
    </source>
</evidence>
<dbReference type="EMBL" id="JBIAJP010000002">
    <property type="protein sequence ID" value="MFF0003932.1"/>
    <property type="molecule type" value="Genomic_DNA"/>
</dbReference>
<feature type="compositionally biased region" description="Low complexity" evidence="8">
    <location>
        <begin position="398"/>
        <end position="411"/>
    </location>
</feature>
<keyword evidence="9" id="KW-0812">Transmembrane</keyword>
<feature type="binding site" evidence="7">
    <location>
        <position position="42"/>
    </location>
    <ligand>
        <name>ATP</name>
        <dbReference type="ChEBI" id="CHEBI:30616"/>
    </ligand>
</feature>
<sequence length="860" mass="89598">MALRDSDPAQVGGYQIEDRLGSGGMGVVYLARSASGRRLAIKVVHSQYADDDEFRARFRREVAAARRVSGAFTAPVVDADADAAHPWMATLYIPGADLGTHVREHGPLPLPRLRGLAAGLAEALRDIHRAGVVHRDLKPANVMLAEDGPRVIDFGISRAAEFAASDALTQTGRVMGTPPFMSPEQFASPQEVGPAADMFSLGSVLTYAATCRGPFDSPSPYETALRVVEGEPDLTGVPDELLPFIRVCLEKHQKSRPAADELFTLLREGGTPGTLTVPGTGAPRPVRPWPGARPTEPAGTAWPDAARTERGTTSHALPAEADGGADGAAADAAYGGVDGGAADAAYGGVREVADGGLDDEVRDGTHAGRGEAPRGGPGRPRPDRTPTAEPQPPDDPAGTRSPGPGTRSPGPGTRPPRPGRTRSRRRHGLLLISAAAAVALAAIVTTTLTLIRDHDRPPSSTAKVADPPQGAADLPAGWEPWVATAKAPAGSEGGLAGTDTSFKGCSVVEASLVCAGSDLMATRFGLADGRNTWSRPVDPTPDGASGDEGALIGTGDGRVYAYGSEDAEGTSGVGSSYTVYALAAGSGKELWRTPTGSGEMARVPEAPQGAATAVSEGVITFYGSQGDQYALLDAKTGKVRWRQPEPQTRGDCVLDAAADRAYLLCTTRTDDEKAAETTVAQIDPATGKAHWTVEAEGTLQLLGRHRGRLVLADGYSFARGLVLIDVASHELTVRRLAKPRPEGSRAYLARGTVYFTRSSGGVRAVAPLTGRTLWESNSTLERQGPPAASATRVYFASPSGRLAALNASSGKVEDTRDGRDDGGRVDSILVTSGAPPLLVGDALYVPYGIRSVYTVDVRDL</sequence>
<evidence type="ECO:0000256" key="9">
    <source>
        <dbReference type="SAM" id="Phobius"/>
    </source>
</evidence>
<dbReference type="Gene3D" id="3.30.200.20">
    <property type="entry name" value="Phosphorylase Kinase, domain 1"/>
    <property type="match status" value="1"/>
</dbReference>
<dbReference type="InterPro" id="IPR050660">
    <property type="entry name" value="NEK_Ser/Thr_kinase"/>
</dbReference>
<dbReference type="SMART" id="SM00564">
    <property type="entry name" value="PQQ"/>
    <property type="match status" value="4"/>
</dbReference>
<dbReference type="RefSeq" id="WP_389827294.1">
    <property type="nucleotide sequence ID" value="NZ_JBIAJP010000002.1"/>
</dbReference>
<protein>
    <recommendedName>
        <fullName evidence="2">non-specific serine/threonine protein kinase</fullName>
        <ecNumber evidence="2">2.7.11.1</ecNumber>
    </recommendedName>
</protein>
<feature type="compositionally biased region" description="Low complexity" evidence="8">
    <location>
        <begin position="273"/>
        <end position="283"/>
    </location>
</feature>
<dbReference type="SUPFAM" id="SSF56112">
    <property type="entry name" value="Protein kinase-like (PK-like)"/>
    <property type="match status" value="1"/>
</dbReference>
<dbReference type="InterPro" id="IPR011044">
    <property type="entry name" value="Quino_amine_DH_bsu"/>
</dbReference>
<feature type="region of interest" description="Disordered" evidence="8">
    <location>
        <begin position="532"/>
        <end position="551"/>
    </location>
</feature>
<feature type="transmembrane region" description="Helical" evidence="9">
    <location>
        <begin position="429"/>
        <end position="451"/>
    </location>
</feature>
<dbReference type="InterPro" id="IPR017441">
    <property type="entry name" value="Protein_kinase_ATP_BS"/>
</dbReference>
<feature type="region of interest" description="Disordered" evidence="8">
    <location>
        <begin position="453"/>
        <end position="472"/>
    </location>
</feature>
<dbReference type="InterPro" id="IPR002372">
    <property type="entry name" value="PQQ_rpt_dom"/>
</dbReference>
<organism evidence="11 12">
    <name type="scientific">Streptomyces tibetensis</name>
    <dbReference type="NCBI Taxonomy" id="2382123"/>
    <lineage>
        <taxon>Bacteria</taxon>
        <taxon>Bacillati</taxon>
        <taxon>Actinomycetota</taxon>
        <taxon>Actinomycetes</taxon>
        <taxon>Kitasatosporales</taxon>
        <taxon>Streptomycetaceae</taxon>
        <taxon>Streptomyces</taxon>
    </lineage>
</organism>
<keyword evidence="12" id="KW-1185">Reference proteome</keyword>
<dbReference type="Gene3D" id="2.40.10.480">
    <property type="match status" value="1"/>
</dbReference>
<dbReference type="Pfam" id="PF00069">
    <property type="entry name" value="Pkinase"/>
    <property type="match status" value="1"/>
</dbReference>
<dbReference type="SUPFAM" id="SSF50969">
    <property type="entry name" value="YVTN repeat-like/Quinoprotein amine dehydrogenase"/>
    <property type="match status" value="1"/>
</dbReference>
<dbReference type="InterPro" id="IPR011009">
    <property type="entry name" value="Kinase-like_dom_sf"/>
</dbReference>
<dbReference type="Gene3D" id="2.130.10.10">
    <property type="entry name" value="YVTN repeat-like/Quinoprotein amine dehydrogenase"/>
    <property type="match status" value="1"/>
</dbReference>
<dbReference type="SMART" id="SM00220">
    <property type="entry name" value="S_TKc"/>
    <property type="match status" value="1"/>
</dbReference>
<evidence type="ECO:0000256" key="1">
    <source>
        <dbReference type="ARBA" id="ARBA00010886"/>
    </source>
</evidence>
<evidence type="ECO:0000313" key="12">
    <source>
        <dbReference type="Proteomes" id="UP001601422"/>
    </source>
</evidence>
<evidence type="ECO:0000256" key="8">
    <source>
        <dbReference type="SAM" id="MobiDB-lite"/>
    </source>
</evidence>
<dbReference type="PROSITE" id="PS00107">
    <property type="entry name" value="PROTEIN_KINASE_ATP"/>
    <property type="match status" value="1"/>
</dbReference>
<comment type="similarity">
    <text evidence="1">Belongs to the protein kinase superfamily. NEK Ser/Thr protein kinase family. NIMA subfamily.</text>
</comment>
<accession>A0ABW6MU52</accession>
<proteinExistence type="inferred from homology"/>
<dbReference type="InterPro" id="IPR008271">
    <property type="entry name" value="Ser/Thr_kinase_AS"/>
</dbReference>
<dbReference type="Proteomes" id="UP001601422">
    <property type="component" value="Unassembled WGS sequence"/>
</dbReference>
<feature type="domain" description="Protein kinase" evidence="10">
    <location>
        <begin position="14"/>
        <end position="274"/>
    </location>
</feature>
<dbReference type="InterPro" id="IPR011047">
    <property type="entry name" value="Quinoprotein_ADH-like_sf"/>
</dbReference>